<evidence type="ECO:0000313" key="2">
    <source>
        <dbReference type="Proteomes" id="UP000481852"/>
    </source>
</evidence>
<evidence type="ECO:0000313" key="1">
    <source>
        <dbReference type="EMBL" id="MSS16015.1"/>
    </source>
</evidence>
<sequence>MPKYYQDKVAGYYLYFTSFCIVECMHVHASDRKLSEEGSAKLFVKSNGDTVVRNRGILTDKELHQIQRFIKIHYLEMYTKWKELSSNGYYGEPQD</sequence>
<reference evidence="1 2" key="1">
    <citation type="submission" date="2019-08" db="EMBL/GenBank/DDBJ databases">
        <title>In-depth cultivation of the pig gut microbiome towards novel bacterial diversity and tailored functional studies.</title>
        <authorList>
            <person name="Wylensek D."/>
            <person name="Hitch T.C.A."/>
            <person name="Clavel T."/>
        </authorList>
    </citation>
    <scope>NUCLEOTIDE SEQUENCE [LARGE SCALE GENOMIC DNA]</scope>
    <source>
        <strain evidence="1 2">Oil+RF-744-WCA-WT-11</strain>
    </source>
</reference>
<dbReference type="Pfam" id="PF13711">
    <property type="entry name" value="DUF4160"/>
    <property type="match status" value="1"/>
</dbReference>
<proteinExistence type="predicted"/>
<accession>A0A6L5X997</accession>
<name>A0A6L5X997_9FIRM</name>
<keyword evidence="2" id="KW-1185">Reference proteome</keyword>
<organism evidence="1 2">
    <name type="scientific">Porcincola intestinalis</name>
    <dbReference type="NCBI Taxonomy" id="2606632"/>
    <lineage>
        <taxon>Bacteria</taxon>
        <taxon>Bacillati</taxon>
        <taxon>Bacillota</taxon>
        <taxon>Clostridia</taxon>
        <taxon>Lachnospirales</taxon>
        <taxon>Lachnospiraceae</taxon>
        <taxon>Porcincola</taxon>
    </lineage>
</organism>
<dbReference type="AlphaFoldDB" id="A0A6L5X997"/>
<protein>
    <submittedName>
        <fullName evidence="1">DUF4160 domain-containing protein</fullName>
    </submittedName>
</protein>
<dbReference type="RefSeq" id="WP_154527425.1">
    <property type="nucleotide sequence ID" value="NZ_VULZ01000020.1"/>
</dbReference>
<dbReference type="EMBL" id="VULZ01000020">
    <property type="protein sequence ID" value="MSS16015.1"/>
    <property type="molecule type" value="Genomic_DNA"/>
</dbReference>
<dbReference type="Proteomes" id="UP000481852">
    <property type="component" value="Unassembled WGS sequence"/>
</dbReference>
<comment type="caution">
    <text evidence="1">The sequence shown here is derived from an EMBL/GenBank/DDBJ whole genome shotgun (WGS) entry which is preliminary data.</text>
</comment>
<dbReference type="InterPro" id="IPR025427">
    <property type="entry name" value="DUF4160"/>
</dbReference>
<gene>
    <name evidence="1" type="ORF">FYJ35_13430</name>
</gene>